<protein>
    <recommendedName>
        <fullName evidence="12">Leucine-rich repeat-containing N-terminal plant-type domain-containing protein</fullName>
    </recommendedName>
</protein>
<dbReference type="Pfam" id="PF13855">
    <property type="entry name" value="LRR_8"/>
    <property type="match status" value="1"/>
</dbReference>
<feature type="transmembrane region" description="Helical" evidence="10">
    <location>
        <begin position="459"/>
        <end position="480"/>
    </location>
</feature>
<dbReference type="PROSITE" id="PS51450">
    <property type="entry name" value="LRR"/>
    <property type="match status" value="1"/>
</dbReference>
<dbReference type="GO" id="GO:0005886">
    <property type="term" value="C:plasma membrane"/>
    <property type="evidence" value="ECO:0007669"/>
    <property type="project" value="UniProtKB-SubCell"/>
</dbReference>
<dbReference type="Pfam" id="PF08263">
    <property type="entry name" value="LRRNT_2"/>
    <property type="match status" value="1"/>
</dbReference>
<keyword evidence="8 10" id="KW-1133">Transmembrane helix</keyword>
<dbReference type="InterPro" id="IPR001611">
    <property type="entry name" value="Leu-rich_rpt"/>
</dbReference>
<evidence type="ECO:0000256" key="7">
    <source>
        <dbReference type="ARBA" id="ARBA00022737"/>
    </source>
</evidence>
<feature type="chain" id="PRO_5044841200" description="Leucine-rich repeat-containing N-terminal plant-type domain-containing protein" evidence="11">
    <location>
        <begin position="21"/>
        <end position="485"/>
    </location>
</feature>
<dbReference type="SUPFAM" id="SSF52058">
    <property type="entry name" value="L domain-like"/>
    <property type="match status" value="1"/>
</dbReference>
<dbReference type="PANTHER" id="PTHR48065:SF69">
    <property type="entry name" value="OS07G0466500 PROTEIN"/>
    <property type="match status" value="1"/>
</dbReference>
<dbReference type="InterPro" id="IPR003591">
    <property type="entry name" value="Leu-rich_rpt_typical-subtyp"/>
</dbReference>
<keyword evidence="6 11" id="KW-0732">Signal</keyword>
<proteinExistence type="inferred from homology"/>
<dbReference type="InterPro" id="IPR032675">
    <property type="entry name" value="LRR_dom_sf"/>
</dbReference>
<evidence type="ECO:0000256" key="3">
    <source>
        <dbReference type="ARBA" id="ARBA00022475"/>
    </source>
</evidence>
<sequence>MPLLVLGASLVTLLSMGSLASSCIDLERSSLLKFASELSQDGGLIISWENATDCYKWEGITCSADRTVSDVSLASRSLQGFISASLGNLTSLLCLNLSHNLLSGGMPPELLSSHSIVVLDVSFNQLSGCLQQLQSSSLVPLQVLNISSNLFTGWFPSTTLEAMGNLVAVNASNNSFTGQIPTTFCSSAPSFSVLELSYNQFNGSIPPELGNCSKLTSLNVGHNNLSGTIPNELFNLTLLEHLSFTSNQLEGSLSDMSKLTNLVTFDLGANGLCGNIPDSIGEIPSELMEMSMLKTDKVASMVFELPVYALYTPQSLEYRMPGTFPKVINLGINNFTGVIPKKIGQLKALLSLNLSSNRLSGGIPQSLCNLINLQVLDLSGNHLTGEIPSELNNLHYLSQFNVSNNDLEGSIPISGQLSTFTSSSFDGNPRLCGPMLPQHCGSIEAVFTTEVRIQTDEKVIFAIVFSTFFSVGVLYDRIVLSRFLC</sequence>
<keyword evidence="9 10" id="KW-0472">Membrane</keyword>
<evidence type="ECO:0000256" key="5">
    <source>
        <dbReference type="ARBA" id="ARBA00022692"/>
    </source>
</evidence>
<evidence type="ECO:0000313" key="14">
    <source>
        <dbReference type="Proteomes" id="UP001497457"/>
    </source>
</evidence>
<organism evidence="13 14">
    <name type="scientific">Urochloa decumbens</name>
    <dbReference type="NCBI Taxonomy" id="240449"/>
    <lineage>
        <taxon>Eukaryota</taxon>
        <taxon>Viridiplantae</taxon>
        <taxon>Streptophyta</taxon>
        <taxon>Embryophyta</taxon>
        <taxon>Tracheophyta</taxon>
        <taxon>Spermatophyta</taxon>
        <taxon>Magnoliopsida</taxon>
        <taxon>Liliopsida</taxon>
        <taxon>Poales</taxon>
        <taxon>Poaceae</taxon>
        <taxon>PACMAD clade</taxon>
        <taxon>Panicoideae</taxon>
        <taxon>Panicodae</taxon>
        <taxon>Paniceae</taxon>
        <taxon>Melinidinae</taxon>
        <taxon>Urochloa</taxon>
    </lineage>
</organism>
<dbReference type="Pfam" id="PF00560">
    <property type="entry name" value="LRR_1"/>
    <property type="match status" value="4"/>
</dbReference>
<dbReference type="FunFam" id="3.80.10.10:FF:000530">
    <property type="entry name" value="Receptor-like protein 2"/>
    <property type="match status" value="1"/>
</dbReference>
<dbReference type="Gene3D" id="3.30.1490.310">
    <property type="match status" value="1"/>
</dbReference>
<dbReference type="FunFam" id="3.80.10.10:FF:000403">
    <property type="entry name" value="Receptor-like protein 2"/>
    <property type="match status" value="1"/>
</dbReference>
<evidence type="ECO:0000256" key="11">
    <source>
        <dbReference type="SAM" id="SignalP"/>
    </source>
</evidence>
<keyword evidence="7" id="KW-0677">Repeat</keyword>
<keyword evidence="4" id="KW-0433">Leucine-rich repeat</keyword>
<evidence type="ECO:0000256" key="4">
    <source>
        <dbReference type="ARBA" id="ARBA00022614"/>
    </source>
</evidence>
<dbReference type="FunFam" id="3.80.10.10:FF:000213">
    <property type="entry name" value="Tyrosine-sulfated glycopeptide receptor 1"/>
    <property type="match status" value="1"/>
</dbReference>
<comment type="subcellular location">
    <subcellularLocation>
        <location evidence="1">Cell membrane</location>
        <topology evidence="1">Single-pass type I membrane protein</topology>
    </subcellularLocation>
</comment>
<dbReference type="InterPro" id="IPR013210">
    <property type="entry name" value="LRR_N_plant-typ"/>
</dbReference>
<dbReference type="PRINTS" id="PR00019">
    <property type="entry name" value="LEURICHRPT"/>
</dbReference>
<evidence type="ECO:0000259" key="12">
    <source>
        <dbReference type="Pfam" id="PF08263"/>
    </source>
</evidence>
<keyword evidence="14" id="KW-1185">Reference proteome</keyword>
<accession>A0ABC8VFL0</accession>
<dbReference type="Proteomes" id="UP001497457">
    <property type="component" value="Chromosome 1b"/>
</dbReference>
<evidence type="ECO:0000256" key="6">
    <source>
        <dbReference type="ARBA" id="ARBA00022729"/>
    </source>
</evidence>
<evidence type="ECO:0000313" key="13">
    <source>
        <dbReference type="EMBL" id="CAL4889889.1"/>
    </source>
</evidence>
<evidence type="ECO:0000256" key="2">
    <source>
        <dbReference type="ARBA" id="ARBA00009592"/>
    </source>
</evidence>
<comment type="similarity">
    <text evidence="2">Belongs to the RLP family.</text>
</comment>
<gene>
    <name evidence="13" type="ORF">URODEC1_LOCUS2951</name>
</gene>
<dbReference type="SMART" id="SM00369">
    <property type="entry name" value="LRR_TYP"/>
    <property type="match status" value="5"/>
</dbReference>
<evidence type="ECO:0000256" key="9">
    <source>
        <dbReference type="ARBA" id="ARBA00023136"/>
    </source>
</evidence>
<keyword evidence="3" id="KW-1003">Cell membrane</keyword>
<evidence type="ECO:0000256" key="10">
    <source>
        <dbReference type="SAM" id="Phobius"/>
    </source>
</evidence>
<dbReference type="Gene3D" id="3.80.10.10">
    <property type="entry name" value="Ribonuclease Inhibitor"/>
    <property type="match status" value="4"/>
</dbReference>
<reference evidence="13" key="1">
    <citation type="submission" date="2024-10" db="EMBL/GenBank/DDBJ databases">
        <authorList>
            <person name="Ryan C."/>
        </authorList>
    </citation>
    <scope>NUCLEOTIDE SEQUENCE [LARGE SCALE GENOMIC DNA]</scope>
</reference>
<feature type="domain" description="Leucine-rich repeat-containing N-terminal plant-type" evidence="12">
    <location>
        <begin position="27"/>
        <end position="63"/>
    </location>
</feature>
<keyword evidence="5 10" id="KW-0812">Transmembrane</keyword>
<dbReference type="EMBL" id="OZ075111">
    <property type="protein sequence ID" value="CAL4889889.1"/>
    <property type="molecule type" value="Genomic_DNA"/>
</dbReference>
<feature type="signal peptide" evidence="11">
    <location>
        <begin position="1"/>
        <end position="20"/>
    </location>
</feature>
<name>A0ABC8VFL0_9POAL</name>
<dbReference type="PANTHER" id="PTHR48065">
    <property type="entry name" value="OS10G0469600 PROTEIN"/>
    <property type="match status" value="1"/>
</dbReference>
<evidence type="ECO:0000256" key="8">
    <source>
        <dbReference type="ARBA" id="ARBA00022989"/>
    </source>
</evidence>
<dbReference type="AlphaFoldDB" id="A0ABC8VFL0"/>
<evidence type="ECO:0000256" key="1">
    <source>
        <dbReference type="ARBA" id="ARBA00004251"/>
    </source>
</evidence>